<dbReference type="KEGG" id="rdp:RD2015_475"/>
<dbReference type="InterPro" id="IPR041248">
    <property type="entry name" value="YDG"/>
</dbReference>
<feature type="compositionally biased region" description="Gly residues" evidence="4">
    <location>
        <begin position="1854"/>
        <end position="1908"/>
    </location>
</feature>
<comment type="subcellular location">
    <subcellularLocation>
        <location evidence="1">Secreted</location>
    </subcellularLocation>
</comment>
<proteinExistence type="predicted"/>
<dbReference type="PANTHER" id="PTHR12338">
    <property type="entry name" value="AUTOTRANSPORTER"/>
    <property type="match status" value="1"/>
</dbReference>
<dbReference type="Pfam" id="PF13018">
    <property type="entry name" value="ESPR"/>
    <property type="match status" value="1"/>
</dbReference>
<dbReference type="EMBL" id="CP013729">
    <property type="protein sequence ID" value="ALV04976.1"/>
    <property type="molecule type" value="Genomic_DNA"/>
</dbReference>
<dbReference type="SMART" id="SM00912">
    <property type="entry name" value="Haemagg_act"/>
    <property type="match status" value="1"/>
</dbReference>
<feature type="compositionally biased region" description="Low complexity" evidence="4">
    <location>
        <begin position="2020"/>
        <end position="2039"/>
    </location>
</feature>
<evidence type="ECO:0000256" key="4">
    <source>
        <dbReference type="SAM" id="MobiDB-lite"/>
    </source>
</evidence>
<evidence type="ECO:0000256" key="2">
    <source>
        <dbReference type="ARBA" id="ARBA00022525"/>
    </source>
</evidence>
<feature type="compositionally biased region" description="Gly residues" evidence="4">
    <location>
        <begin position="2009"/>
        <end position="2019"/>
    </location>
</feature>
<dbReference type="Pfam" id="PF18657">
    <property type="entry name" value="YDG"/>
    <property type="match status" value="6"/>
</dbReference>
<feature type="compositionally biased region" description="Gly residues" evidence="4">
    <location>
        <begin position="2040"/>
        <end position="2053"/>
    </location>
</feature>
<keyword evidence="2" id="KW-0964">Secreted</keyword>
<dbReference type="PATRIC" id="fig|76731.3.peg.486"/>
<keyword evidence="3" id="KW-0732">Signal</keyword>
<dbReference type="PANTHER" id="PTHR12338:SF8">
    <property type="entry name" value="HEME_HEMOPEXIN-BINDING PROTEIN"/>
    <property type="match status" value="1"/>
</dbReference>
<accession>A0A0U3N8U8</accession>
<dbReference type="Gene3D" id="2.160.20.10">
    <property type="entry name" value="Single-stranded right-handed beta-helix, Pectin lyase-like"/>
    <property type="match status" value="1"/>
</dbReference>
<dbReference type="OrthoDB" id="218680at2"/>
<dbReference type="STRING" id="76731.RD2015_475"/>
<keyword evidence="6" id="KW-1185">Reference proteome</keyword>
<feature type="region of interest" description="Disordered" evidence="4">
    <location>
        <begin position="2009"/>
        <end position="2054"/>
    </location>
</feature>
<dbReference type="NCBIfam" id="TIGR01901">
    <property type="entry name" value="adhes_NPXG"/>
    <property type="match status" value="1"/>
</dbReference>
<name>A0A0U3N8U8_9BURK</name>
<evidence type="ECO:0000256" key="3">
    <source>
        <dbReference type="ARBA" id="ARBA00022729"/>
    </source>
</evidence>
<feature type="region of interest" description="Disordered" evidence="4">
    <location>
        <begin position="1813"/>
        <end position="1941"/>
    </location>
</feature>
<dbReference type="InterPro" id="IPR011050">
    <property type="entry name" value="Pectin_lyase_fold/virulence"/>
</dbReference>
<dbReference type="InterPro" id="IPR024973">
    <property type="entry name" value="ESPR"/>
</dbReference>
<feature type="compositionally biased region" description="Low complexity" evidence="4">
    <location>
        <begin position="1840"/>
        <end position="1849"/>
    </location>
</feature>
<dbReference type="InterPro" id="IPR012334">
    <property type="entry name" value="Pectin_lyas_fold"/>
</dbReference>
<feature type="compositionally biased region" description="Gly residues" evidence="4">
    <location>
        <begin position="1820"/>
        <end position="1839"/>
    </location>
</feature>
<evidence type="ECO:0000313" key="6">
    <source>
        <dbReference type="Proteomes" id="UP000060699"/>
    </source>
</evidence>
<feature type="compositionally biased region" description="Gly residues" evidence="4">
    <location>
        <begin position="1918"/>
        <end position="1938"/>
    </location>
</feature>
<dbReference type="Pfam" id="PF05860">
    <property type="entry name" value="TPS"/>
    <property type="match status" value="1"/>
</dbReference>
<evidence type="ECO:0000256" key="1">
    <source>
        <dbReference type="ARBA" id="ARBA00004613"/>
    </source>
</evidence>
<dbReference type="GO" id="GO:0005576">
    <property type="term" value="C:extracellular region"/>
    <property type="evidence" value="ECO:0007669"/>
    <property type="project" value="UniProtKB-SubCell"/>
</dbReference>
<protein>
    <submittedName>
        <fullName evidence="5">Uncharacterized protein</fullName>
    </submittedName>
</protein>
<dbReference type="InterPro" id="IPR050909">
    <property type="entry name" value="Bact_Autotransporter_VF"/>
</dbReference>
<organism evidence="5 6">
    <name type="scientific">Roseateles depolymerans</name>
    <dbReference type="NCBI Taxonomy" id="76731"/>
    <lineage>
        <taxon>Bacteria</taxon>
        <taxon>Pseudomonadati</taxon>
        <taxon>Pseudomonadota</taxon>
        <taxon>Betaproteobacteria</taxon>
        <taxon>Burkholderiales</taxon>
        <taxon>Sphaerotilaceae</taxon>
        <taxon>Roseateles</taxon>
    </lineage>
</organism>
<dbReference type="RefSeq" id="WP_058933529.1">
    <property type="nucleotide sequence ID" value="NZ_CP013729.1"/>
</dbReference>
<reference evidence="5 6" key="1">
    <citation type="submission" date="2015-12" db="EMBL/GenBank/DDBJ databases">
        <title>Complete genome of Roseateles depolymerans KCTC 42856.</title>
        <authorList>
            <person name="Kim K.M."/>
        </authorList>
    </citation>
    <scope>NUCLEOTIDE SEQUENCE [LARGE SCALE GENOMIC DNA]</scope>
    <source>
        <strain evidence="5 6">KCTC 42856</strain>
    </source>
</reference>
<sequence>MKNSLNHAYRLVWNEATGTYVAVAETTRARGKRASGAVRCAAAALVLGLAGQAASALDAGTLPTGATVAAGAATLTQNGNSLNVNQQTQKLVINWNSFDIGSAAGVHFSQPSSNAIALNRINSGVPTQVQGSLTANGNVWILNSAGVVFGKTAQVNVGGLVASSLNLSDSDFLSGHYTFTSNGQAGAVTNAGQLQAGGVVALVAPVVRNSGSIQGSSVALAAGDQVTLDFSGDGLLGFTVDRSTLNALVENTGSLQGSNVTLSARSASTAMATVVNNEGVIEATGLSTSGGRIVLDGGATGEVHVAGSLDASSATAQGGRITVTGQQITLDGGATLNASGATGGGTVLVGGGYQGKDSSLHNATTVTADSSVKASASATDTGNGGQVVFWSDDTTRFAGRIDVRGGANGGDGGQAEVSGKQSLSYSGVTDARADKGNTGELLLDPATVTITAGAGTGDITGSTVYVSDLEAQLANVTLQATGNINFANLALNGGDGRLSMANNVSLRLEAGTTGNGSITFANAQNTVEVFGTGSIYLQAGSTGTGYLTNIANLIAWGTGTNPGTLPTHSVTAVGSGTPGAGSVTLYGADGVTVGGSVTTHGGYVRIWADSDNASGGGLTLSAPVTTNGGNLYLSAGTGDIVLDSSMTLGAGRLFFKADGSYTTGVRVLSGVLSASGDVAVDTPFTMNAGASILTDGIITLSSIVNLNTGTGVLTLRGSAIDFTGATLNNLSTASIRLEPANANTSMVLGDNTGFASVSQLSLLQGIKNLTIGREDGTGTITLANNFSFAANGALELVNKNIDISAGTLTNTAGNIILSGDNINVARTVTANGGAGSVTLRQEGAGTDLHLGTTLASSSTSAVNAATLIVGRADGGDVIFDGDITTNASSVHVIAGGKVEGINGGVSAANLAVTAAGGATLTSSTFDFTTLALNVGGNTLVQTGSSSWGLGTVDGVNGLTISTTTPTTVNLVAQNSMGLNAGIQLGGGDSTLNLKALSFDAGTATVSGQALATVSFDTVNPSQTLTVGGATSMLSQTSLSKFNGSQDIVIGSAGRTLSAEGALAATVGHELTLVGDTMTLPYAITANTGSLRLNVLNGGLSLNAPLTAGNTVILQTAGGDINGSAVVTASKLAIEAGTGDVSLSGMQQVSTLAAQAGSLALVNGKSLTVGTADGVNGITVDKTVDVRLSGATSDLTLAQAVHATNSGNETTGILLASGRNFTNNAGAAALQSDAGRWLVYSTTPTADVRGGLSPDFKQYQATTASTVLGTGNGLLYTVAPTVTVSLVGTTSKVYDGTTAATLGAGNYTISGVIDGDTVTYSVAGAGVYGNKNVGTAKSVSVDGVSMTGASNGGTVVYGYTLGSTTATGNIGTITPRSISAATGSVQDKVYDGTTTGTLGTVSLSGVLAGDVVGVSGSGSATFADKNAGTGKAVTISGLSLSGTDAGNYAFDTSATASITPKAIGAATGSVNSKVYDGTTAATLGTVSLSGVVAGDSVSVGGTGSASFVDKNAGSAKAAVITGMSLGGADAANYVFNGSATAAITPKSVSAAAGSVQDKVYDGTTKATVGTISLSGVVAGDTVGVGAVGSASFSDKNVGSGKAVTVNGVVLNGTDAGNYAFDTSATASITPRAVGVSADVATKVYDGSTAATLNSVTLSNVVAGDELAANGSASFANKNAGTGKTVNLDLQLSGADAGNYMLPSGAVTSTGTVTAKVISAGPVTVTTKLYDGSTVALVSGGELSGVVAGDKVGTVLKGSYDNAAVGVSKTVTVGLGLNGSDAGNYQLDKTQTSSVGAINANPATGALDGLVAKVDTSNGTKGSDGTGSTGNGGGGGQGGTGATLLPGTAGTNELFAGGGTGSGTGGGSGAGNGAGTGTGGDASAGSSSGSGSGDNGGNGSNGSNGSGTNKGAGNTSSGTTGNGDGSAAGQGDGAGQGGVGTASTVQLSTEGEFRTADGVSVSTVSGNGGGLVAGDASNGAGSGANGGNGGNTGNGGGANGAGNGNGNSAGNGSSSGAGNGNIGSADGAGSSSGASSTSSNGNGSGNGKAATGGGSTASETVLPIFVAEGESSLSFQGQYRVVDQGSSLSLQRQDGQQAGQPTLKGSVSVRTQAVLPLDGGERAVMQLTLMEDGTLVALVPDSLAGMSRDTLSAYALSALKAATGSKVTQVRSVVLRFTPAK</sequence>
<evidence type="ECO:0000313" key="5">
    <source>
        <dbReference type="EMBL" id="ALV04976.1"/>
    </source>
</evidence>
<gene>
    <name evidence="5" type="ORF">RD2015_475</name>
</gene>
<dbReference type="SUPFAM" id="SSF51126">
    <property type="entry name" value="Pectin lyase-like"/>
    <property type="match status" value="1"/>
</dbReference>
<dbReference type="InterPro" id="IPR008638">
    <property type="entry name" value="FhaB/CdiA-like_TPS"/>
</dbReference>
<dbReference type="Proteomes" id="UP000060699">
    <property type="component" value="Chromosome"/>
</dbReference>